<comment type="subcellular location">
    <subcellularLocation>
        <location evidence="1">Membrane</location>
    </subcellularLocation>
</comment>
<dbReference type="Pfam" id="PF01553">
    <property type="entry name" value="Acyltransferase"/>
    <property type="match status" value="1"/>
</dbReference>
<protein>
    <submittedName>
        <fullName evidence="10">1-acyl-sn-glycerol-3-phosphate acyltransferase</fullName>
        <ecNumber evidence="10">2.3.1.51</ecNumber>
    </submittedName>
</protein>
<dbReference type="PANTHER" id="PTHR23063">
    <property type="entry name" value="PHOSPHOLIPID ACYLTRANSFERASE"/>
    <property type="match status" value="1"/>
</dbReference>
<dbReference type="GO" id="GO:0003841">
    <property type="term" value="F:1-acylglycerol-3-phosphate O-acyltransferase activity"/>
    <property type="evidence" value="ECO:0007669"/>
    <property type="project" value="UniProtKB-EC"/>
</dbReference>
<reference evidence="10 11" key="1">
    <citation type="submission" date="2020-08" db="EMBL/GenBank/DDBJ databases">
        <title>Genomic Encyclopedia of Type Strains, Phase IV (KMG-IV): sequencing the most valuable type-strain genomes for metagenomic binning, comparative biology and taxonomic classification.</title>
        <authorList>
            <person name="Goeker M."/>
        </authorList>
    </citation>
    <scope>NUCLEOTIDE SEQUENCE [LARGE SCALE GENOMIC DNA]</scope>
    <source>
        <strain evidence="10 11">DSM 101730</strain>
    </source>
</reference>
<evidence type="ECO:0000256" key="1">
    <source>
        <dbReference type="ARBA" id="ARBA00004370"/>
    </source>
</evidence>
<sequence>MSEAVGKTPRARWNGAAPPALPPLTSGERIRFRLRLVWAALALVGFFGLFLIARGADWLAERIARRPVTAMGPAVVQVWAAQALRSLGLSYRQRGEPMREGGAFVANHSSWIDIWALQRAAAPFLVSKAEVRDWPGVGLIGRAIGTMFIDRRPAQAKAQEAELLTRLARGDRMAIFPEGTSTDGQRILPFKSALFGVFFSPEIKSRVAVQPVTIRFHPPAGLPSSFYGWWGEMEFAHHMRDVLARSVGGTVELTFHPALHPADFAGRKELAQAAEAAVRSGFDA</sequence>
<evidence type="ECO:0000256" key="3">
    <source>
        <dbReference type="ARBA" id="ARBA00022692"/>
    </source>
</evidence>
<dbReference type="Proteomes" id="UP000549457">
    <property type="component" value="Unassembled WGS sequence"/>
</dbReference>
<evidence type="ECO:0000259" key="9">
    <source>
        <dbReference type="SMART" id="SM00563"/>
    </source>
</evidence>
<keyword evidence="4 8" id="KW-1133">Transmembrane helix</keyword>
<keyword evidence="7 10" id="KW-0012">Acyltransferase</keyword>
<gene>
    <name evidence="10" type="ORF">HNP73_002022</name>
</gene>
<dbReference type="CDD" id="cd07989">
    <property type="entry name" value="LPLAT_AGPAT-like"/>
    <property type="match status" value="1"/>
</dbReference>
<organism evidence="10 11">
    <name type="scientific">Amaricoccus macauensis</name>
    <dbReference type="NCBI Taxonomy" id="57001"/>
    <lineage>
        <taxon>Bacteria</taxon>
        <taxon>Pseudomonadati</taxon>
        <taxon>Pseudomonadota</taxon>
        <taxon>Alphaproteobacteria</taxon>
        <taxon>Rhodobacterales</taxon>
        <taxon>Paracoccaceae</taxon>
        <taxon>Amaricoccus</taxon>
    </lineage>
</organism>
<feature type="transmembrane region" description="Helical" evidence="8">
    <location>
        <begin position="36"/>
        <end position="56"/>
    </location>
</feature>
<evidence type="ECO:0000256" key="2">
    <source>
        <dbReference type="ARBA" id="ARBA00022679"/>
    </source>
</evidence>
<evidence type="ECO:0000313" key="10">
    <source>
        <dbReference type="EMBL" id="MBB5222086.1"/>
    </source>
</evidence>
<keyword evidence="6 8" id="KW-0472">Membrane</keyword>
<evidence type="ECO:0000256" key="4">
    <source>
        <dbReference type="ARBA" id="ARBA00022989"/>
    </source>
</evidence>
<evidence type="ECO:0000313" key="11">
    <source>
        <dbReference type="Proteomes" id="UP000549457"/>
    </source>
</evidence>
<accession>A0A840SQF4</accession>
<dbReference type="GO" id="GO:0016020">
    <property type="term" value="C:membrane"/>
    <property type="evidence" value="ECO:0007669"/>
    <property type="project" value="UniProtKB-SubCell"/>
</dbReference>
<evidence type="ECO:0000256" key="8">
    <source>
        <dbReference type="SAM" id="Phobius"/>
    </source>
</evidence>
<dbReference type="SUPFAM" id="SSF69593">
    <property type="entry name" value="Glycerol-3-phosphate (1)-acyltransferase"/>
    <property type="match status" value="1"/>
</dbReference>
<name>A0A840SQF4_9RHOB</name>
<dbReference type="EMBL" id="JACHFM010000002">
    <property type="protein sequence ID" value="MBB5222086.1"/>
    <property type="molecule type" value="Genomic_DNA"/>
</dbReference>
<evidence type="ECO:0000256" key="5">
    <source>
        <dbReference type="ARBA" id="ARBA00023098"/>
    </source>
</evidence>
<keyword evidence="2 10" id="KW-0808">Transferase</keyword>
<dbReference type="GO" id="GO:0006629">
    <property type="term" value="P:lipid metabolic process"/>
    <property type="evidence" value="ECO:0007669"/>
    <property type="project" value="UniProtKB-KW"/>
</dbReference>
<keyword evidence="11" id="KW-1185">Reference proteome</keyword>
<evidence type="ECO:0000256" key="6">
    <source>
        <dbReference type="ARBA" id="ARBA00023136"/>
    </source>
</evidence>
<dbReference type="PANTHER" id="PTHR23063:SF52">
    <property type="entry name" value="LYSOPHOSPHATIDYLCHOLINE ACYLTRANSFERASE"/>
    <property type="match status" value="1"/>
</dbReference>
<comment type="caution">
    <text evidence="10">The sequence shown here is derived from an EMBL/GenBank/DDBJ whole genome shotgun (WGS) entry which is preliminary data.</text>
</comment>
<dbReference type="SMART" id="SM00563">
    <property type="entry name" value="PlsC"/>
    <property type="match status" value="1"/>
</dbReference>
<keyword evidence="3 8" id="KW-0812">Transmembrane</keyword>
<evidence type="ECO:0000256" key="7">
    <source>
        <dbReference type="ARBA" id="ARBA00023315"/>
    </source>
</evidence>
<keyword evidence="5" id="KW-0443">Lipid metabolism</keyword>
<proteinExistence type="predicted"/>
<dbReference type="InterPro" id="IPR002123">
    <property type="entry name" value="Plipid/glycerol_acylTrfase"/>
</dbReference>
<dbReference type="EC" id="2.3.1.51" evidence="10"/>
<dbReference type="AlphaFoldDB" id="A0A840SQF4"/>
<feature type="domain" description="Phospholipid/glycerol acyltransferase" evidence="9">
    <location>
        <begin position="102"/>
        <end position="217"/>
    </location>
</feature>
<dbReference type="RefSeq" id="WP_184148505.1">
    <property type="nucleotide sequence ID" value="NZ_JACHFM010000002.1"/>
</dbReference>